<comment type="caution">
    <text evidence="1">The sequence shown here is derived from an EMBL/GenBank/DDBJ whole genome shotgun (WGS) entry which is preliminary data.</text>
</comment>
<dbReference type="Proteomes" id="UP000176576">
    <property type="component" value="Unassembled WGS sequence"/>
</dbReference>
<accession>A0A1G2G3S0</accession>
<dbReference type="EMBL" id="MHNN01000026">
    <property type="protein sequence ID" value="OGZ44869.1"/>
    <property type="molecule type" value="Genomic_DNA"/>
</dbReference>
<name>A0A1G2G3S0_9BACT</name>
<proteinExistence type="predicted"/>
<protein>
    <submittedName>
        <fullName evidence="1">Uncharacterized protein</fullName>
    </submittedName>
</protein>
<evidence type="ECO:0000313" key="2">
    <source>
        <dbReference type="Proteomes" id="UP000176576"/>
    </source>
</evidence>
<organism evidence="1 2">
    <name type="scientific">Candidatus Ryanbacteria bacterium RIFCSPHIGHO2_02_FULL_45_13b</name>
    <dbReference type="NCBI Taxonomy" id="1802117"/>
    <lineage>
        <taxon>Bacteria</taxon>
        <taxon>Candidatus Ryaniibacteriota</taxon>
    </lineage>
</organism>
<dbReference type="AlphaFoldDB" id="A0A1G2G3S0"/>
<gene>
    <name evidence="1" type="ORF">A3J54_00395</name>
</gene>
<dbReference type="STRING" id="1802117.A3J54_00395"/>
<sequence>MTHWYQKEYPLGMLYQGFSDIDLILKESKFFSGAEWGDDSSHMANVFQRLVMSIVHSTVSQEELTVRSDGFVWTRTGSMRLLCKKIQNGWLFRLIGTDVDVDVARKLGWRTLSDEDPFVLKNCVVLRPSLLAFSGP</sequence>
<evidence type="ECO:0000313" key="1">
    <source>
        <dbReference type="EMBL" id="OGZ44869.1"/>
    </source>
</evidence>
<reference evidence="1 2" key="1">
    <citation type="journal article" date="2016" name="Nat. Commun.">
        <title>Thousands of microbial genomes shed light on interconnected biogeochemical processes in an aquifer system.</title>
        <authorList>
            <person name="Anantharaman K."/>
            <person name="Brown C.T."/>
            <person name="Hug L.A."/>
            <person name="Sharon I."/>
            <person name="Castelle C.J."/>
            <person name="Probst A.J."/>
            <person name="Thomas B.C."/>
            <person name="Singh A."/>
            <person name="Wilkins M.J."/>
            <person name="Karaoz U."/>
            <person name="Brodie E.L."/>
            <person name="Williams K.H."/>
            <person name="Hubbard S.S."/>
            <person name="Banfield J.F."/>
        </authorList>
    </citation>
    <scope>NUCLEOTIDE SEQUENCE [LARGE SCALE GENOMIC DNA]</scope>
</reference>